<feature type="region of interest" description="Disordered" evidence="1">
    <location>
        <begin position="175"/>
        <end position="199"/>
    </location>
</feature>
<reference evidence="3 4" key="1">
    <citation type="journal article" date="2022" name="Genome Biol. Evol.">
        <title>Host diet, physiology and behaviors set the stage for Lachnospiraceae cladogenesis.</title>
        <authorList>
            <person name="Vera-Ponce De Leon A."/>
            <person name="Schneider M."/>
            <person name="Jahnes B.C."/>
            <person name="Sadowski V."/>
            <person name="Camuy-Velez L.A."/>
            <person name="Duan J."/>
            <person name="Sabree Z.L."/>
        </authorList>
    </citation>
    <scope>NUCLEOTIDE SEQUENCE [LARGE SCALE GENOMIC DNA]</scope>
    <source>
        <strain evidence="3 4">PAL113</strain>
    </source>
</reference>
<evidence type="ECO:0000256" key="2">
    <source>
        <dbReference type="SAM" id="SignalP"/>
    </source>
</evidence>
<dbReference type="EMBL" id="JAMZFW010000002">
    <property type="protein sequence ID" value="MCP1101234.1"/>
    <property type="molecule type" value="Genomic_DNA"/>
</dbReference>
<evidence type="ECO:0000313" key="4">
    <source>
        <dbReference type="Proteomes" id="UP001523566"/>
    </source>
</evidence>
<dbReference type="RefSeq" id="WP_262065016.1">
    <property type="nucleotide sequence ID" value="NZ_JAMXOD010000002.1"/>
</dbReference>
<feature type="chain" id="PRO_5046193543" evidence="2">
    <location>
        <begin position="22"/>
        <end position="283"/>
    </location>
</feature>
<dbReference type="Proteomes" id="UP001523566">
    <property type="component" value="Unassembled WGS sequence"/>
</dbReference>
<organism evidence="3 4">
    <name type="scientific">Aequitasia blattaphilus</name>
    <dbReference type="NCBI Taxonomy" id="2949332"/>
    <lineage>
        <taxon>Bacteria</taxon>
        <taxon>Bacillati</taxon>
        <taxon>Bacillota</taxon>
        <taxon>Clostridia</taxon>
        <taxon>Lachnospirales</taxon>
        <taxon>Lachnospiraceae</taxon>
        <taxon>Aequitasia</taxon>
    </lineage>
</organism>
<dbReference type="PROSITE" id="PS51257">
    <property type="entry name" value="PROKAR_LIPOPROTEIN"/>
    <property type="match status" value="1"/>
</dbReference>
<evidence type="ECO:0000313" key="3">
    <source>
        <dbReference type="EMBL" id="MCP1101234.1"/>
    </source>
</evidence>
<name>A0ABT1E5Z2_9FIRM</name>
<proteinExistence type="predicted"/>
<sequence>MKKVFAIMVMMLLFSVVGCQKQEETAEPKTEEKVVKEEKETPELVIGEESDDTVALTVTNKTGKDIAELFVKASSEKKWGENLMEKDAVFKKDSEAIIHVANGDKEIDISPVFADEKYEVYHNVAVKDMEDLEFVVEGDLAYIKYVDKTTGKTATTKEYETELVEKKKAEKAAKAEVENTAENTAVQAASKGEEEAAQAAEAQAAAQAAQAAEAEAAAQAAQAAAEQAAAEQAAAQEAAPAPVEETPQQNANGCPVCGGALASAWDCENNVEVVGCPSCGYQQ</sequence>
<protein>
    <submittedName>
        <fullName evidence="3">Uncharacterized protein</fullName>
    </submittedName>
</protein>
<feature type="signal peptide" evidence="2">
    <location>
        <begin position="1"/>
        <end position="21"/>
    </location>
</feature>
<comment type="caution">
    <text evidence="3">The sequence shown here is derived from an EMBL/GenBank/DDBJ whole genome shotgun (WGS) entry which is preliminary data.</text>
</comment>
<accession>A0ABT1E5Z2</accession>
<keyword evidence="2" id="KW-0732">Signal</keyword>
<gene>
    <name evidence="3" type="ORF">NK125_02260</name>
</gene>
<keyword evidence="4" id="KW-1185">Reference proteome</keyword>
<evidence type="ECO:0000256" key="1">
    <source>
        <dbReference type="SAM" id="MobiDB-lite"/>
    </source>
</evidence>